<dbReference type="InterPro" id="IPR023408">
    <property type="entry name" value="MscS_beta-dom_sf"/>
</dbReference>
<keyword evidence="2" id="KW-1003">Cell membrane</keyword>
<evidence type="ECO:0000256" key="4">
    <source>
        <dbReference type="ARBA" id="ARBA00022989"/>
    </source>
</evidence>
<dbReference type="Pfam" id="PF00924">
    <property type="entry name" value="MS_channel_2nd"/>
    <property type="match status" value="1"/>
</dbReference>
<keyword evidence="4 6" id="KW-1133">Transmembrane helix</keyword>
<dbReference type="InterPro" id="IPR006685">
    <property type="entry name" value="MscS_channel_2nd"/>
</dbReference>
<proteinExistence type="predicted"/>
<evidence type="ECO:0000313" key="9">
    <source>
        <dbReference type="Proteomes" id="UP001556118"/>
    </source>
</evidence>
<keyword evidence="5 6" id="KW-0472">Membrane</keyword>
<evidence type="ECO:0000256" key="5">
    <source>
        <dbReference type="ARBA" id="ARBA00023136"/>
    </source>
</evidence>
<feature type="transmembrane region" description="Helical" evidence="6">
    <location>
        <begin position="66"/>
        <end position="84"/>
    </location>
</feature>
<organism evidence="8 9">
    <name type="scientific">Novosphingobium rhizovicinum</name>
    <dbReference type="NCBI Taxonomy" id="3228928"/>
    <lineage>
        <taxon>Bacteria</taxon>
        <taxon>Pseudomonadati</taxon>
        <taxon>Pseudomonadota</taxon>
        <taxon>Alphaproteobacteria</taxon>
        <taxon>Sphingomonadales</taxon>
        <taxon>Sphingomonadaceae</taxon>
        <taxon>Novosphingobium</taxon>
    </lineage>
</organism>
<evidence type="ECO:0000313" key="8">
    <source>
        <dbReference type="EMBL" id="MEW9855293.1"/>
    </source>
</evidence>
<dbReference type="Gene3D" id="2.30.30.60">
    <property type="match status" value="1"/>
</dbReference>
<gene>
    <name evidence="8" type="ORF">ABUH87_08935</name>
</gene>
<comment type="caution">
    <text evidence="8">The sequence shown here is derived from an EMBL/GenBank/DDBJ whole genome shotgun (WGS) entry which is preliminary data.</text>
</comment>
<feature type="domain" description="Mechanosensitive ion channel MscS" evidence="7">
    <location>
        <begin position="110"/>
        <end position="151"/>
    </location>
</feature>
<evidence type="ECO:0000256" key="2">
    <source>
        <dbReference type="ARBA" id="ARBA00022475"/>
    </source>
</evidence>
<dbReference type="SUPFAM" id="SSF82689">
    <property type="entry name" value="Mechanosensitive channel protein MscS (YggB), C-terminal domain"/>
    <property type="match status" value="1"/>
</dbReference>
<dbReference type="Gene3D" id="3.30.70.100">
    <property type="match status" value="1"/>
</dbReference>
<reference evidence="8 9" key="1">
    <citation type="submission" date="2024-06" db="EMBL/GenBank/DDBJ databases">
        <title>Novosphingobium rhizovicinus M1R2S20.</title>
        <authorList>
            <person name="Sun J.-Q."/>
        </authorList>
    </citation>
    <scope>NUCLEOTIDE SEQUENCE [LARGE SCALE GENOMIC DNA]</scope>
    <source>
        <strain evidence="8 9">M1R2S20</strain>
    </source>
</reference>
<evidence type="ECO:0000256" key="6">
    <source>
        <dbReference type="SAM" id="Phobius"/>
    </source>
</evidence>
<feature type="transmembrane region" description="Helical" evidence="6">
    <location>
        <begin position="96"/>
        <end position="119"/>
    </location>
</feature>
<evidence type="ECO:0000256" key="3">
    <source>
        <dbReference type="ARBA" id="ARBA00022692"/>
    </source>
</evidence>
<dbReference type="EMBL" id="JBFNXR010000031">
    <property type="protein sequence ID" value="MEW9855293.1"/>
    <property type="molecule type" value="Genomic_DNA"/>
</dbReference>
<dbReference type="PANTHER" id="PTHR30566:SF5">
    <property type="entry name" value="MECHANOSENSITIVE ION CHANNEL PROTEIN 1, MITOCHONDRIAL-RELATED"/>
    <property type="match status" value="1"/>
</dbReference>
<dbReference type="RefSeq" id="WP_367772653.1">
    <property type="nucleotide sequence ID" value="NZ_JBFNXR010000031.1"/>
</dbReference>
<name>A0ABV3RB22_9SPHN</name>
<dbReference type="InterPro" id="IPR010920">
    <property type="entry name" value="LSM_dom_sf"/>
</dbReference>
<keyword evidence="9" id="KW-1185">Reference proteome</keyword>
<dbReference type="SUPFAM" id="SSF50182">
    <property type="entry name" value="Sm-like ribonucleoproteins"/>
    <property type="match status" value="1"/>
</dbReference>
<keyword evidence="3 6" id="KW-0812">Transmembrane</keyword>
<feature type="transmembrane region" description="Helical" evidence="6">
    <location>
        <begin position="25"/>
        <end position="46"/>
    </location>
</feature>
<evidence type="ECO:0000256" key="1">
    <source>
        <dbReference type="ARBA" id="ARBA00004651"/>
    </source>
</evidence>
<dbReference type="Proteomes" id="UP001556118">
    <property type="component" value="Unassembled WGS sequence"/>
</dbReference>
<sequence length="320" mass="35798">MEHGEALRLFGVTLVGATPENAKKMLITIALIVAVLLFSTLFRALLTRSPGKGLTTIRLRFWSRQAVGLLAGSTLVLGIVSIWFDDPTRLTTALGLVTAGIAFALQRVITAIAGYFVILRGKTFNVGDRIVMGGVRGDVIALTFMQTKILEMGQPPAVNTADPAMWLHSRQFTGRIVTVSNDKIFDEPIYNYTYHFPYVWEEIRLPVRYGDDRATVEAILLEAARRHAVKLEQLNSQDHTELERRYGIKAVEIEPKVYWRLTDNWLELTVRFLSPDHDTRLMKDAMSREILARLDQAGIGIASATYEITGLPSLEIARKG</sequence>
<evidence type="ECO:0000259" key="7">
    <source>
        <dbReference type="Pfam" id="PF00924"/>
    </source>
</evidence>
<dbReference type="InterPro" id="IPR011066">
    <property type="entry name" value="MscS_channel_C_sf"/>
</dbReference>
<accession>A0ABV3RB22</accession>
<dbReference type="PANTHER" id="PTHR30566">
    <property type="entry name" value="YNAI-RELATED MECHANOSENSITIVE ION CHANNEL"/>
    <property type="match status" value="1"/>
</dbReference>
<comment type="subcellular location">
    <subcellularLocation>
        <location evidence="1">Cell membrane</location>
        <topology evidence="1">Multi-pass membrane protein</topology>
    </subcellularLocation>
</comment>
<protein>
    <submittedName>
        <fullName evidence="8">Mechanosensitive ion channel family protein</fullName>
    </submittedName>
</protein>